<dbReference type="GO" id="GO:0005524">
    <property type="term" value="F:ATP binding"/>
    <property type="evidence" value="ECO:0007669"/>
    <property type="project" value="InterPro"/>
</dbReference>
<dbReference type="GO" id="GO:0004842">
    <property type="term" value="F:ubiquitin-protein transferase activity"/>
    <property type="evidence" value="ECO:0007669"/>
    <property type="project" value="InterPro"/>
</dbReference>
<proteinExistence type="predicted"/>
<dbReference type="InterPro" id="IPR001841">
    <property type="entry name" value="Znf_RING"/>
</dbReference>
<feature type="compositionally biased region" description="Low complexity" evidence="8">
    <location>
        <begin position="120"/>
        <end position="138"/>
    </location>
</feature>
<feature type="region of interest" description="Disordered" evidence="8">
    <location>
        <begin position="588"/>
        <end position="623"/>
    </location>
</feature>
<dbReference type="InterPro" id="IPR003593">
    <property type="entry name" value="AAA+_ATPase"/>
</dbReference>
<feature type="compositionally biased region" description="Basic and acidic residues" evidence="8">
    <location>
        <begin position="409"/>
        <end position="438"/>
    </location>
</feature>
<dbReference type="InterPro" id="IPR031248">
    <property type="entry name" value="RNF213"/>
</dbReference>
<feature type="compositionally biased region" description="Low complexity" evidence="8">
    <location>
        <begin position="257"/>
        <end position="266"/>
    </location>
</feature>
<feature type="compositionally biased region" description="Polar residues" evidence="8">
    <location>
        <begin position="353"/>
        <end position="364"/>
    </location>
</feature>
<sequence>NYFSIYNVVISMSSCNHPPNQLHKRCTACSIVTSKLHGKFCSECRARESFEYFCAQCIIGTVVNCPHSIANWQKRCSKKDCNEVAENLGSKFCSECGAESSFQVFCNCCNGQQVANASLPSNSQSASSLPLPPEQASLVPPSLPENSSCTSLTQVQLYHPELLQQETGFGATSDRPMTSGSSSEHGQSQPDTAGHNPVASTSEQPAQSHTSAMLFGPLSDSPSVYQRQHQMDAGMSASLFSQQLQPGAGMSVSPSDQQLQQHQDTQASTSLSDLNQVQQQPAQMSATPSDQNQVQQLPAQMSATPSDQNQVQQLLAQMSASPSNQNQVQQLTESSSSQRPQGAGELTPEAGNSVPSSVSDQGSEVLSPLIDHQRKRLSPAVEAQVKSNDPSLIESGSSTMPASSSTSADDAKRQKLDDASRKSVDCDLDTNKQTETDKGSVSGVSGSLAESVSGAGDCSRHGEINAQTDDANTCQSENSQAVQSPKTAGSTDQQQSEPGVNSKIISDSGRNQPSTEKKSGSASTTDDTLTSQAPKSAEHGEPMDTDDDEGSIRGQNNENYTGKFSSESTDQAVQNLGAKLGEIQMADANGNDSLSKQPASQPTEPTAKSKTTEKLSQTKIPKSGDDYNRIVMNAFPNDDLMKVKLRFFLDIRSLNFNPNKDEIIFVICHESLGGGHAHKSPFIMSSDCMKDFAQDDAKLKLIQVSASFMLPKSLLNKGFDYKYAVKTDNAWQEAGEKRHMRSKSEHPLFQFDGLVQIPDKQLQERVTRSSASVNYENCLLQYRLVSESLLAEMADSKGSGPTAVLNTIGSMLDTVKIDQHDHRMKDLKPRTLKNMLERIADSPSSFGFSDDADKTWNQWLSCVRLFLFASYNRMLPFQRHCSFQLKKDHGITILKLILPPIRSYSESFPSISNNVTRRFSDAIQAISECSDLDCLPELLYLAPAYHLIVLGLQPFDSSSVYETYGLRHNAPDPDWWGLHGVPLVFVDKMKRLRDGLNYQWLEEFLTRYGEFDPLLDRFCFAVAKESDLPNLLKLKSASPEVKLAVCLYFMVCSSHGMGRYHGEILELLDVIPIRQLQPNSLRLCLFIGADLCEVTQRKTILHARYSDMANQLRYALVNFVLQCHLEIKRRLRMAPTDDSLCKDDEVSGLRLVQLEFHNLVIGDKTFVSGLLQNLVSSVMRYNLFYGTLKAYEEVNASELTQLCSESLRELLSLVSKDLMMDLFNTENAISLLEVTMTGIVLQILLEKLEGGSHKGAFSENLKKAWKEIKSFFDSKHRYSTKISEVMSNMIVTMSNKFKRSEAQHSIDRSLVFVLEWPIATHLIAELNRDGLSDRFSTEALSILKHCSSSGSAFLRQLSAVEFVNYGDVEYLSKQQDALETLSRALKNKSDIKNLVETAVEMKQQFDGTLEVLNNLLNFLQQLTDSQLVDLEGFRNSLSSSNLKRVGLGFLVDPQAPKNALQLKYFGTLEEFESIIIQLVPRFEQLSRSKTFERTFAKAMRLQFKRNNQQRLSIDLIVACLAASVEEWDAQVKNLMSDDATVHTVETFFGNLSKSPTELAEEFRCFQCGWDQDTWMEYLRKILFALRMSSYSKTASAIIKVSEKFGMTGELQMLKRVLQMGERSLDTPLRSIETAHIEQFDYLEEVSKDENFVPLMDAISKSYDFCMWVRTNVQRQDLKTFFDLAMIYLGDSGDMEQKKIETFNQVVSEFDGIIYDLGEAREQQSATVVGLLRLCGEVLAKVKTNQTLIKDLTDTSARLDWIKAVKENQGSVEKSTIKKIEAIVATGFIYLGCQVDRKEPFLMKATSASETDPDNHEVMEFDLDDVKDLQSKLMLIAGQSYENRDLLDRFINLTASIFRLIEVYKEFNLHCCVLCEKVFMKFNLKTGRKNNASIELRYCNPPKSIRYSYSNITAGLTDLSNVFQDCLNEWKEIIQRVRVSYHSLNFFNLRQIRILQTDLAPLFCTADATDEVGSVLLHLLGYLSPNCTIEDINRSVDEVVVERAQGSRKQAQSDDTHSIITEHLRDEGFSEDIIKQTARILFRNTDLDDLPTVEELQAQATDLAYKVERNTVTQADKQPRKEWKTADQELIAAEVGNLSAHDAFSRLWKIYIKNIDTSHKDFLSFKDVALFLNHIGSQRSSHRSQRKLRKSFRDHFPPGKPMSLTLEPSEQLLVALHLFQQAYDSLPHFEEVLICSEETNEEEITVFLHRAILDQSPNSLYVIMNADKLTYDLSVVAEENFSALLDRVNSRTNSYLFALSSSESQKQYPFCNALSLFQKDLPTKPNQKKITDWVAQFMIREAGPAHSSFLWITSNRSGMGKSHQCNEIAKVRSRKVPHVFSCSDSHLDVDKLYNFFAKAEDEDRRPQTFHLDIAREVQTGFENVFTQLAMFGAITDSSGRIWRRRREDLYLLEHSRNYLFKTEFFVLRYLPSITCVSPSDALRQLEAGEMASDWQPLISDSRLQSAVCKRPAVYLASLGNRNAAHCDLEAQIPSIEIVRLLLENCGIDNPSWLELNNFARFFNGQLVDFERSPFCGPLAEQDLPGFRRFVLSCLLLMSKDFSSRSLNIADESEAAQPNAENDRPLIENFEVRRRWEHTSHPYLLFNQDGTTFTFVGFTVSQQGHLLDSATNAVVQEGIMSPQLYQSLIAQRVRLQERFEDLSRQNKIERMRMVFGHSDTNFPDPDPSYELTMDNVKKMLAIYMRFRSEIPVVLMGETGCGKTKLVEFLARIMLPAQSDICNMRILKVHGAVTTADVVKAVQDAVELSRQNHAVTPYTILFFDEVNTTSAVGLIKEIMIDGRINGERISFAYGLRCIAACNPYRKHPESTIKRLENSGLGYRVRKEDTQDKFGNVPMRHLVYRVKPLPLSLISVLWDFGSLSDDSERKYITRMVESRLRTSPAQKARLVELVAASQHFMRNTDDETKYVSLREVEKVIVVFQWLSNGLLAQLDARDDGDSDCNEETLIEIMALASCYLSRLPKENKNGYLELLSQVLNAGLSPHDIMQIITQCHQRLLNDISEHLPKSIAKNEALRENVFMMVLCITLRIPLFVVGKPGSSKSLGKSIVKSNMLGTNSQGEIFRQLPNTQMLSFQCSPWSTSEGIIKTFEQCSQLQKEKDLDKFVSVVILDEVGLAEDSPKMPLKALHPLLEEGYFTDSLQTAQNRKHSKVGFIGISNWALDPAKMNRGLYLLRDVPTHEDLLDTAKGICQNQVRKERVRLHLEPVTKFYEKIYDHTQKEREFFGLRDYFSLVKHLASKSTLNLRTVAQCIKRNFSGFGDLDPVDFFAKEIVGREIDLGNYSAIRDALRSTGEEQRYLLLITENYSGFKILPRLLEDQEHDQQVSIIFGSSFPKDQDYSKICLDINRIKISMERGSTVVLLNMDALYESLYDVLNQYYEQCGDDRFVDLGLGTHRLKCKVNRNFRMIVVAEQTTVRERFPIPLINRLEKHKLTTSAVLVAEQQEFVSKLNSWVKSFYLQGQLAKGENPSNVFVGYHDDVISSLALEFGSDEEAVKRSILLVAPPDSLVRLNQTRLRDLKSDYLNEHYDRHCLQSIKAFLANYSFSKPFLQVTTFDRLLATRQVDELSRLIPGSVTSANLSKFESETQFMEFIRRFLSTDDMTTLILQFEGLRLNYQNLLACAKYLIEEQFKELAEKSPNVYQNKRVMLFIKLVRSHANPFTGFDSGTWQSVHIEELVPSGRVNIRLLDTMPVSAAVKLSYEAFPADANEFAMEIDQSLLLDRDLGIPIDLRLLIEQSLHQAMSMLRDGGDRDSNETDSRLMERQEILSGALRDDQSGGQKFFECMCKFVVNVLTWKDESSLAMYSPNEWLSREAARDLNVLNAGTFIESTWRVLRQKVAPAIACFLALSDRDQNLNCYRRDGLRGLWLRMVEPSSGLDQITENLVKGTTGDFQRIEVASSSCDGRRFACRFPFSWAVVERLERICNKEQQREAERLMELFLNSTPIGQVLQDEEAIPDLVGGFCHDLVRIRIAGVTEEMLQVLVPVMLRGLSGRAETCLGAAVFESFWLFKEFSQQMTLVTRLMKKVPGLALQVDRIDRLEELPEALFDAFYEYFETNKRDLNAAEKRAVWLNRVERAQSVIDSLLSNFGKPAMDSHWQRIVCVYLFLKNVTAPFDASQENGESSIKPIQLWTSLGKNPSANFSDVSGLRLVEDFLNKMKEDLTVKLLGANACSTCEIASDQLLRLPCGHPLCRNCHANLQNAAAAANTCTHCQAPFDPSVVVVNPRVAALDQFKARCNAFLMELVTKLCFRRGGQGGQPPTSDLCDRLLGYVTRSGRHDVAAVACFDVESNNGDDGEEGRSPVFRSFILQQLLAYKEEQVLGQLDEHLRAANRIIDSPDHLALIVVHCLEDLSISRLAGHPIEQRLLRAVSQVVGTEPPSITPHDANPLDLRRLRQVADWRVALSLLASSIAALPDGARSVDLPPLQDGRRRERLARSLLQHQWSRVYFLRCLSRFGGTCAALERLRADEYLARVFREEMQLIEGRVELPDILLCHSELYRNVRRCLYQAYLTAELNQQRPDFPPAESPVVALVALVAAYRLRHMQGRCDEQQLTACINLMLSWMTPAAQELYRRLEPLAGATDGNHQLCLLQIHLAFVLATCQSDIVNFLTQLPNNFNNWLLPGMRHDELFEAFTAQGIGGTRAYACPNGHPYYIANCGQAMQLSRCPDCGSAIGGQNHQLVAGNAGYQAADRTQRGFVPVADHNRPEPVRQLSAGAAALLRSLQALALLLGGAAGGDRRRFAEEFHTGLALFSRATGRSQEDAAQALHLLLLRGLSAPAPATAFNLLNNDGRREFETRLETRLLRPLLDNLSDWLQESNRIVGQDDLGRTSEIVRLVQETSELDRRQAHEGQLWRYRQVISVEHAVQTFRELGVEEQRRHALIEAVTRWEFALRHLRSLPALLQLVKDLVAAWKLNLSMDKAKQQFLRVVGRNERWEAGIREFVETWRALSGYLATRGARFPDAIFPITLHAHPADEMRLAALLPHNGVWGRCIGPGAAAHGGS</sequence>
<dbReference type="InterPro" id="IPR003959">
    <property type="entry name" value="ATPase_AAA_core"/>
</dbReference>
<evidence type="ECO:0000256" key="6">
    <source>
        <dbReference type="ARBA" id="ARBA00022859"/>
    </source>
</evidence>
<dbReference type="InterPro" id="IPR046439">
    <property type="entry name" value="ZF_RZ_dom"/>
</dbReference>
<dbReference type="InterPro" id="IPR027417">
    <property type="entry name" value="P-loop_NTPase"/>
</dbReference>
<keyword evidence="6" id="KW-0391">Immunity</keyword>
<keyword evidence="5" id="KW-0862">Zinc</keyword>
<feature type="compositionally biased region" description="Low complexity" evidence="8">
    <location>
        <begin position="395"/>
        <end position="408"/>
    </location>
</feature>
<dbReference type="GO" id="GO:0005737">
    <property type="term" value="C:cytoplasm"/>
    <property type="evidence" value="ECO:0007669"/>
    <property type="project" value="UniProtKB-SubCell"/>
</dbReference>
<keyword evidence="3" id="KW-0479">Metal-binding</keyword>
<feature type="region of interest" description="Disordered" evidence="8">
    <location>
        <begin position="120"/>
        <end position="147"/>
    </location>
</feature>
<evidence type="ECO:0000259" key="9">
    <source>
        <dbReference type="PROSITE" id="PS50089"/>
    </source>
</evidence>
<protein>
    <submittedName>
        <fullName evidence="11">Uncharacterized protein</fullName>
    </submittedName>
</protein>
<dbReference type="PROSITE" id="PS51981">
    <property type="entry name" value="ZF_RZ"/>
    <property type="match status" value="1"/>
</dbReference>
<feature type="region of interest" description="Disordered" evidence="8">
    <location>
        <begin position="244"/>
        <end position="568"/>
    </location>
</feature>
<evidence type="ECO:0000256" key="4">
    <source>
        <dbReference type="ARBA" id="ARBA00022771"/>
    </source>
</evidence>
<feature type="compositionally biased region" description="Polar residues" evidence="8">
    <location>
        <begin position="267"/>
        <end position="340"/>
    </location>
</feature>
<keyword evidence="2" id="KW-0963">Cytoplasm</keyword>
<gene>
    <name evidence="11" type="ORF">BOX15_Mlig016388g1</name>
</gene>
<evidence type="ECO:0000313" key="12">
    <source>
        <dbReference type="Proteomes" id="UP000215902"/>
    </source>
</evidence>
<keyword evidence="4 7" id="KW-0863">Zinc-finger</keyword>
<evidence type="ECO:0000313" key="11">
    <source>
        <dbReference type="EMBL" id="PAA66251.1"/>
    </source>
</evidence>
<dbReference type="Gene3D" id="3.40.50.300">
    <property type="entry name" value="P-loop containing nucleotide triphosphate hydrolases"/>
    <property type="match status" value="2"/>
</dbReference>
<feature type="domain" description="RZ-type" evidence="10">
    <location>
        <begin position="4645"/>
        <end position="4716"/>
    </location>
</feature>
<comment type="caution">
    <text evidence="11">The sequence shown here is derived from an EMBL/GenBank/DDBJ whole genome shotgun (WGS) entry which is preliminary data.</text>
</comment>
<dbReference type="STRING" id="282301.A0A267EXK8"/>
<dbReference type="Pfam" id="PF00004">
    <property type="entry name" value="AAA"/>
    <property type="match status" value="1"/>
</dbReference>
<evidence type="ECO:0000256" key="7">
    <source>
        <dbReference type="PROSITE-ProRule" id="PRU00175"/>
    </source>
</evidence>
<feature type="compositionally biased region" description="Polar residues" evidence="8">
    <location>
        <begin position="553"/>
        <end position="568"/>
    </location>
</feature>
<dbReference type="SMART" id="SM00382">
    <property type="entry name" value="AAA"/>
    <property type="match status" value="1"/>
</dbReference>
<evidence type="ECO:0000256" key="2">
    <source>
        <dbReference type="ARBA" id="ARBA00022490"/>
    </source>
</evidence>
<dbReference type="GO" id="GO:0002376">
    <property type="term" value="P:immune system process"/>
    <property type="evidence" value="ECO:0007669"/>
    <property type="project" value="UniProtKB-KW"/>
</dbReference>
<feature type="compositionally biased region" description="Polar residues" evidence="8">
    <location>
        <begin position="465"/>
        <end position="534"/>
    </location>
</feature>
<accession>A0A267EXK8</accession>
<feature type="non-terminal residue" evidence="11">
    <location>
        <position position="5025"/>
    </location>
</feature>
<dbReference type="EMBL" id="NIVC01001575">
    <property type="protein sequence ID" value="PAA66251.1"/>
    <property type="molecule type" value="Genomic_DNA"/>
</dbReference>
<dbReference type="GO" id="GO:0016887">
    <property type="term" value="F:ATP hydrolysis activity"/>
    <property type="evidence" value="ECO:0007669"/>
    <property type="project" value="InterPro"/>
</dbReference>
<dbReference type="PANTHER" id="PTHR22605">
    <property type="entry name" value="RZ-TYPE DOMAIN-CONTAINING PROTEIN"/>
    <property type="match status" value="1"/>
</dbReference>
<dbReference type="SUPFAM" id="SSF52540">
    <property type="entry name" value="P-loop containing nucleoside triphosphate hydrolases"/>
    <property type="match status" value="2"/>
</dbReference>
<dbReference type="PANTHER" id="PTHR22605:SF16">
    <property type="entry name" value="E3 UBIQUITIN-PROTEIN LIGASE RNF213"/>
    <property type="match status" value="1"/>
</dbReference>
<name>A0A267EXK8_9PLAT</name>
<feature type="compositionally biased region" description="Polar residues" evidence="8">
    <location>
        <begin position="198"/>
        <end position="211"/>
    </location>
</feature>
<keyword evidence="12" id="KW-1185">Reference proteome</keyword>
<evidence type="ECO:0000256" key="5">
    <source>
        <dbReference type="ARBA" id="ARBA00022833"/>
    </source>
</evidence>
<reference evidence="11 12" key="1">
    <citation type="submission" date="2017-06" db="EMBL/GenBank/DDBJ databases">
        <title>A platform for efficient transgenesis in Macrostomum lignano, a flatworm model organism for stem cell research.</title>
        <authorList>
            <person name="Berezikov E."/>
        </authorList>
    </citation>
    <scope>NUCLEOTIDE SEQUENCE [LARGE SCALE GENOMIC DNA]</scope>
    <source>
        <strain evidence="11">DV1</strain>
        <tissue evidence="11">Whole organism</tissue>
    </source>
</reference>
<dbReference type="Proteomes" id="UP000215902">
    <property type="component" value="Unassembled WGS sequence"/>
</dbReference>
<organism evidence="11 12">
    <name type="scientific">Macrostomum lignano</name>
    <dbReference type="NCBI Taxonomy" id="282301"/>
    <lineage>
        <taxon>Eukaryota</taxon>
        <taxon>Metazoa</taxon>
        <taxon>Spiralia</taxon>
        <taxon>Lophotrochozoa</taxon>
        <taxon>Platyhelminthes</taxon>
        <taxon>Rhabditophora</taxon>
        <taxon>Macrostomorpha</taxon>
        <taxon>Macrostomida</taxon>
        <taxon>Macrostomidae</taxon>
        <taxon>Macrostomum</taxon>
    </lineage>
</organism>
<feature type="domain" description="RING-type" evidence="9">
    <location>
        <begin position="4191"/>
        <end position="4232"/>
    </location>
</feature>
<evidence type="ECO:0000259" key="10">
    <source>
        <dbReference type="PROSITE" id="PS51981"/>
    </source>
</evidence>
<feature type="compositionally biased region" description="Polar residues" evidence="8">
    <location>
        <begin position="590"/>
        <end position="620"/>
    </location>
</feature>
<feature type="non-terminal residue" evidence="11">
    <location>
        <position position="1"/>
    </location>
</feature>
<dbReference type="CDD" id="cd00009">
    <property type="entry name" value="AAA"/>
    <property type="match status" value="1"/>
</dbReference>
<evidence type="ECO:0000256" key="8">
    <source>
        <dbReference type="SAM" id="MobiDB-lite"/>
    </source>
</evidence>
<dbReference type="OrthoDB" id="2423195at2759"/>
<dbReference type="PROSITE" id="PS50089">
    <property type="entry name" value="ZF_RING_2"/>
    <property type="match status" value="1"/>
</dbReference>
<evidence type="ECO:0000256" key="1">
    <source>
        <dbReference type="ARBA" id="ARBA00004496"/>
    </source>
</evidence>
<feature type="region of interest" description="Disordered" evidence="8">
    <location>
        <begin position="169"/>
        <end position="227"/>
    </location>
</feature>
<dbReference type="GO" id="GO:0008270">
    <property type="term" value="F:zinc ion binding"/>
    <property type="evidence" value="ECO:0007669"/>
    <property type="project" value="UniProtKB-KW"/>
</dbReference>
<feature type="compositionally biased region" description="Polar residues" evidence="8">
    <location>
        <begin position="175"/>
        <end position="191"/>
    </location>
</feature>
<evidence type="ECO:0000256" key="3">
    <source>
        <dbReference type="ARBA" id="ARBA00022723"/>
    </source>
</evidence>
<dbReference type="Pfam" id="PF20173">
    <property type="entry name" value="ZnF_RZ-type"/>
    <property type="match status" value="1"/>
</dbReference>
<comment type="subcellular location">
    <subcellularLocation>
        <location evidence="1">Cytoplasm</location>
    </subcellularLocation>
</comment>